<dbReference type="FunFam" id="2.10.230.10:FF:000003">
    <property type="entry name" value="dnaJ homolog subfamily A member 3, mitochondrial"/>
    <property type="match status" value="1"/>
</dbReference>
<comment type="caution">
    <text evidence="17">The sequence shown here is derived from an EMBL/GenBank/DDBJ whole genome shotgun (WGS) entry which is preliminary data.</text>
</comment>
<dbReference type="InterPro" id="IPR008971">
    <property type="entry name" value="HSP40/DnaJ_pept-bd"/>
</dbReference>
<dbReference type="SUPFAM" id="SSF46565">
    <property type="entry name" value="Chaperone J-domain"/>
    <property type="match status" value="1"/>
</dbReference>
<keyword evidence="10" id="KW-0496">Mitochondrion</keyword>
<evidence type="ECO:0000256" key="8">
    <source>
        <dbReference type="ARBA" id="ARBA00022946"/>
    </source>
</evidence>
<gene>
    <name evidence="17" type="ORF">ACJMK2_032592</name>
</gene>
<feature type="compositionally biased region" description="Basic and acidic residues" evidence="14">
    <location>
        <begin position="457"/>
        <end position="466"/>
    </location>
</feature>
<dbReference type="InterPro" id="IPR051938">
    <property type="entry name" value="Apopto_cytoskel_mod"/>
</dbReference>
<dbReference type="Gene3D" id="1.10.287.110">
    <property type="entry name" value="DnaJ domain"/>
    <property type="match status" value="1"/>
</dbReference>
<dbReference type="InterPro" id="IPR001305">
    <property type="entry name" value="HSP_DnaJ_Cys-rich_dom"/>
</dbReference>
<evidence type="ECO:0000256" key="5">
    <source>
        <dbReference type="ARBA" id="ARBA00022737"/>
    </source>
</evidence>
<keyword evidence="6 13" id="KW-0863">Zinc-finger</keyword>
<evidence type="ECO:0000256" key="10">
    <source>
        <dbReference type="ARBA" id="ARBA00023128"/>
    </source>
</evidence>
<dbReference type="InterPro" id="IPR018253">
    <property type="entry name" value="DnaJ_domain_CS"/>
</dbReference>
<feature type="region of interest" description="Disordered" evidence="14">
    <location>
        <begin position="452"/>
        <end position="477"/>
    </location>
</feature>
<dbReference type="GO" id="GO:0005102">
    <property type="term" value="F:signaling receptor binding"/>
    <property type="evidence" value="ECO:0007669"/>
    <property type="project" value="UniProtKB-ARBA"/>
</dbReference>
<comment type="subcellular location">
    <subcellularLocation>
        <location evidence="2">Membrane</location>
    </subcellularLocation>
    <subcellularLocation>
        <location evidence="1">Mitochondrion</location>
    </subcellularLocation>
</comment>
<dbReference type="Gene3D" id="2.10.230.10">
    <property type="entry name" value="Heat shock protein DnaJ, cysteine-rich domain"/>
    <property type="match status" value="1"/>
</dbReference>
<dbReference type="HAMAP" id="MF_01152">
    <property type="entry name" value="DnaJ"/>
    <property type="match status" value="1"/>
</dbReference>
<evidence type="ECO:0000256" key="7">
    <source>
        <dbReference type="ARBA" id="ARBA00022833"/>
    </source>
</evidence>
<evidence type="ECO:0000256" key="11">
    <source>
        <dbReference type="ARBA" id="ARBA00023136"/>
    </source>
</evidence>
<evidence type="ECO:0000256" key="14">
    <source>
        <dbReference type="SAM" id="MobiDB-lite"/>
    </source>
</evidence>
<dbReference type="GO" id="GO:0005829">
    <property type="term" value="C:cytosol"/>
    <property type="evidence" value="ECO:0007669"/>
    <property type="project" value="UniProtKB-ARBA"/>
</dbReference>
<evidence type="ECO:0000259" key="15">
    <source>
        <dbReference type="PROSITE" id="PS50076"/>
    </source>
</evidence>
<dbReference type="GO" id="GO:0005739">
    <property type="term" value="C:mitochondrion"/>
    <property type="evidence" value="ECO:0007669"/>
    <property type="project" value="UniProtKB-SubCell"/>
</dbReference>
<feature type="domain" description="CR-type" evidence="16">
    <location>
        <begin position="231"/>
        <end position="309"/>
    </location>
</feature>
<dbReference type="InterPro" id="IPR002939">
    <property type="entry name" value="DnaJ_C"/>
</dbReference>
<dbReference type="PROSITE" id="PS50076">
    <property type="entry name" value="DNAJ_2"/>
    <property type="match status" value="1"/>
</dbReference>
<reference evidence="17 18" key="1">
    <citation type="submission" date="2024-11" db="EMBL/GenBank/DDBJ databases">
        <title>Chromosome-level genome assembly of the freshwater bivalve Anodonta woodiana.</title>
        <authorList>
            <person name="Chen X."/>
        </authorList>
    </citation>
    <scope>NUCLEOTIDE SEQUENCE [LARGE SCALE GENOMIC DNA]</scope>
    <source>
        <strain evidence="17">MN2024</strain>
        <tissue evidence="17">Gills</tissue>
    </source>
</reference>
<dbReference type="CDD" id="cd06257">
    <property type="entry name" value="DnaJ"/>
    <property type="match status" value="1"/>
</dbReference>
<keyword evidence="4 13" id="KW-0479">Metal-binding</keyword>
<evidence type="ECO:0000256" key="13">
    <source>
        <dbReference type="PROSITE-ProRule" id="PRU00546"/>
    </source>
</evidence>
<keyword evidence="9" id="KW-0007">Acetylation</keyword>
<evidence type="ECO:0000256" key="12">
    <source>
        <dbReference type="ARBA" id="ARBA00023186"/>
    </source>
</evidence>
<evidence type="ECO:0000256" key="3">
    <source>
        <dbReference type="ARBA" id="ARBA00022481"/>
    </source>
</evidence>
<dbReference type="EMBL" id="JBJQND010000004">
    <property type="protein sequence ID" value="KAL3880348.1"/>
    <property type="molecule type" value="Genomic_DNA"/>
</dbReference>
<keyword evidence="11" id="KW-0472">Membrane</keyword>
<evidence type="ECO:0000313" key="17">
    <source>
        <dbReference type="EMBL" id="KAL3880348.1"/>
    </source>
</evidence>
<keyword evidence="3" id="KW-0488">Methylation</keyword>
<proteinExistence type="inferred from homology"/>
<dbReference type="GO" id="GO:0016020">
    <property type="term" value="C:membrane"/>
    <property type="evidence" value="ECO:0007669"/>
    <property type="project" value="UniProtKB-SubCell"/>
</dbReference>
<dbReference type="InterPro" id="IPR012724">
    <property type="entry name" value="DnaJ"/>
</dbReference>
<dbReference type="AlphaFoldDB" id="A0ABD3X6A3"/>
<evidence type="ECO:0000256" key="9">
    <source>
        <dbReference type="ARBA" id="ARBA00022990"/>
    </source>
</evidence>
<accession>A0ABD3X6A3</accession>
<dbReference type="PANTHER" id="PTHR44145:SF3">
    <property type="entry name" value="DNAJ HOMOLOG SUBFAMILY A MEMBER 3, MITOCHONDRIAL"/>
    <property type="match status" value="1"/>
</dbReference>
<dbReference type="PRINTS" id="PR00625">
    <property type="entry name" value="JDOMAIN"/>
</dbReference>
<dbReference type="Pfam" id="PF01556">
    <property type="entry name" value="DnaJ_C"/>
    <property type="match status" value="1"/>
</dbReference>
<sequence>MATFRGACCTLSRENLRTHGLILVSRQTDFGCILDRLGRRQVSVWSRLHESKAATSNRVAFLAPSHLSQVLLSAQTVHTAGRPDRKKDYYEVLGISKTADAKDIKKAYYKLAKQYHPDVCKDDPNAAKKFQEVSEAYEVLGDAQKRHDYDTFGMSGGRPGAQGFPGGQGGFGGFENFRSNVDPEELFRNIFGDAFRMSGFTEVNDFEESKFGFAPASSIMMDLTFEEAARGVNKEVNVNAKETCPRCDGRKAEPGTKAVRCDQCNGTGYETISTGPFVMRSTCRKCYGKRQVIKVPCIDCNGKGKIILKKKIVVPVPAGVEDGQSVRVPVNQEELFITFRVSKSKIFRREGADIHSDVTISLTQAVLGGTIKIPGIYENILLNIPAGSQSHDRMRLAGKGISRVNSYGYGDHYVHLKIKIPLKLTPEQKALILQFAELEKNVEGTVNGVVETKSGGRARDEGEKLTGETISDAPEEESESFLNKLKRKIFG</sequence>
<feature type="zinc finger region" description="CR-type" evidence="13">
    <location>
        <begin position="231"/>
        <end position="309"/>
    </location>
</feature>
<dbReference type="InterPro" id="IPR001623">
    <property type="entry name" value="DnaJ_domain"/>
</dbReference>
<dbReference type="InterPro" id="IPR036869">
    <property type="entry name" value="J_dom_sf"/>
</dbReference>
<dbReference type="FunFam" id="2.60.260.20:FF:000005">
    <property type="entry name" value="Chaperone protein dnaJ 1, mitochondrial"/>
    <property type="match status" value="1"/>
</dbReference>
<keyword evidence="18" id="KW-1185">Reference proteome</keyword>
<name>A0ABD3X6A3_SINWO</name>
<protein>
    <submittedName>
        <fullName evidence="17">Uncharacterized protein</fullName>
    </submittedName>
</protein>
<dbReference type="SUPFAM" id="SSF57938">
    <property type="entry name" value="DnaJ/Hsp40 cysteine-rich domain"/>
    <property type="match status" value="1"/>
</dbReference>
<dbReference type="SMART" id="SM00271">
    <property type="entry name" value="DnaJ"/>
    <property type="match status" value="1"/>
</dbReference>
<dbReference type="Pfam" id="PF00226">
    <property type="entry name" value="DnaJ"/>
    <property type="match status" value="1"/>
</dbReference>
<keyword evidence="8" id="KW-0809">Transit peptide</keyword>
<feature type="domain" description="J" evidence="15">
    <location>
        <begin position="88"/>
        <end position="153"/>
    </location>
</feature>
<dbReference type="PROSITE" id="PS00636">
    <property type="entry name" value="DNAJ_1"/>
    <property type="match status" value="1"/>
</dbReference>
<dbReference type="SUPFAM" id="SSF49493">
    <property type="entry name" value="HSP40/DnaJ peptide-binding domain"/>
    <property type="match status" value="1"/>
</dbReference>
<evidence type="ECO:0000256" key="4">
    <source>
        <dbReference type="ARBA" id="ARBA00022723"/>
    </source>
</evidence>
<evidence type="ECO:0000313" key="18">
    <source>
        <dbReference type="Proteomes" id="UP001634394"/>
    </source>
</evidence>
<evidence type="ECO:0000259" key="16">
    <source>
        <dbReference type="PROSITE" id="PS51188"/>
    </source>
</evidence>
<dbReference type="Pfam" id="PF00684">
    <property type="entry name" value="DnaJ_CXXCXGXG"/>
    <property type="match status" value="1"/>
</dbReference>
<evidence type="ECO:0000256" key="1">
    <source>
        <dbReference type="ARBA" id="ARBA00004173"/>
    </source>
</evidence>
<dbReference type="InterPro" id="IPR036410">
    <property type="entry name" value="HSP_DnaJ_Cys-rich_dom_sf"/>
</dbReference>
<dbReference type="PROSITE" id="PS51188">
    <property type="entry name" value="ZF_CR"/>
    <property type="match status" value="1"/>
</dbReference>
<dbReference type="CDD" id="cd10747">
    <property type="entry name" value="DnaJ_C"/>
    <property type="match status" value="1"/>
</dbReference>
<organism evidence="17 18">
    <name type="scientific">Sinanodonta woodiana</name>
    <name type="common">Chinese pond mussel</name>
    <name type="synonym">Anodonta woodiana</name>
    <dbReference type="NCBI Taxonomy" id="1069815"/>
    <lineage>
        <taxon>Eukaryota</taxon>
        <taxon>Metazoa</taxon>
        <taxon>Spiralia</taxon>
        <taxon>Lophotrochozoa</taxon>
        <taxon>Mollusca</taxon>
        <taxon>Bivalvia</taxon>
        <taxon>Autobranchia</taxon>
        <taxon>Heteroconchia</taxon>
        <taxon>Palaeoheterodonta</taxon>
        <taxon>Unionida</taxon>
        <taxon>Unionoidea</taxon>
        <taxon>Unionidae</taxon>
        <taxon>Unioninae</taxon>
        <taxon>Sinanodonta</taxon>
    </lineage>
</organism>
<evidence type="ECO:0000256" key="2">
    <source>
        <dbReference type="ARBA" id="ARBA00004370"/>
    </source>
</evidence>
<dbReference type="PANTHER" id="PTHR44145">
    <property type="entry name" value="DNAJ HOMOLOG SUBFAMILY A MEMBER 3, MITOCHONDRIAL"/>
    <property type="match status" value="1"/>
</dbReference>
<keyword evidence="5" id="KW-0677">Repeat</keyword>
<dbReference type="Proteomes" id="UP001634394">
    <property type="component" value="Unassembled WGS sequence"/>
</dbReference>
<dbReference type="GO" id="GO:0008270">
    <property type="term" value="F:zinc ion binding"/>
    <property type="evidence" value="ECO:0007669"/>
    <property type="project" value="UniProtKB-KW"/>
</dbReference>
<evidence type="ECO:0000256" key="6">
    <source>
        <dbReference type="ARBA" id="ARBA00022771"/>
    </source>
</evidence>
<dbReference type="Gene3D" id="2.60.260.20">
    <property type="entry name" value="Urease metallochaperone UreE, N-terminal domain"/>
    <property type="match status" value="2"/>
</dbReference>
<keyword evidence="12" id="KW-0143">Chaperone</keyword>
<keyword evidence="7 13" id="KW-0862">Zinc</keyword>